<evidence type="ECO:0000313" key="3">
    <source>
        <dbReference type="Proteomes" id="UP001221898"/>
    </source>
</evidence>
<accession>A0AAD7T463</accession>
<dbReference type="AlphaFoldDB" id="A0AAD7T463"/>
<gene>
    <name evidence="2" type="ORF">AAFF_G00094630</name>
</gene>
<evidence type="ECO:0000256" key="1">
    <source>
        <dbReference type="SAM" id="MobiDB-lite"/>
    </source>
</evidence>
<name>A0AAD7T463_9TELE</name>
<feature type="compositionally biased region" description="Basic residues" evidence="1">
    <location>
        <begin position="79"/>
        <end position="94"/>
    </location>
</feature>
<reference evidence="2" key="1">
    <citation type="journal article" date="2023" name="Science">
        <title>Genome structures resolve the early diversification of teleost fishes.</title>
        <authorList>
            <person name="Parey E."/>
            <person name="Louis A."/>
            <person name="Montfort J."/>
            <person name="Bouchez O."/>
            <person name="Roques C."/>
            <person name="Iampietro C."/>
            <person name="Lluch J."/>
            <person name="Castinel A."/>
            <person name="Donnadieu C."/>
            <person name="Desvignes T."/>
            <person name="Floi Bucao C."/>
            <person name="Jouanno E."/>
            <person name="Wen M."/>
            <person name="Mejri S."/>
            <person name="Dirks R."/>
            <person name="Jansen H."/>
            <person name="Henkel C."/>
            <person name="Chen W.J."/>
            <person name="Zahm M."/>
            <person name="Cabau C."/>
            <person name="Klopp C."/>
            <person name="Thompson A.W."/>
            <person name="Robinson-Rechavi M."/>
            <person name="Braasch I."/>
            <person name="Lecointre G."/>
            <person name="Bobe J."/>
            <person name="Postlethwait J.H."/>
            <person name="Berthelot C."/>
            <person name="Roest Crollius H."/>
            <person name="Guiguen Y."/>
        </authorList>
    </citation>
    <scope>NUCLEOTIDE SEQUENCE</scope>
    <source>
        <strain evidence="2">NC1722</strain>
    </source>
</reference>
<feature type="region of interest" description="Disordered" evidence="1">
    <location>
        <begin position="35"/>
        <end position="62"/>
    </location>
</feature>
<proteinExistence type="predicted"/>
<dbReference type="EMBL" id="JAINUG010000016">
    <property type="protein sequence ID" value="KAJ8413467.1"/>
    <property type="molecule type" value="Genomic_DNA"/>
</dbReference>
<comment type="caution">
    <text evidence="2">The sequence shown here is derived from an EMBL/GenBank/DDBJ whole genome shotgun (WGS) entry which is preliminary data.</text>
</comment>
<organism evidence="2 3">
    <name type="scientific">Aldrovandia affinis</name>
    <dbReference type="NCBI Taxonomy" id="143900"/>
    <lineage>
        <taxon>Eukaryota</taxon>
        <taxon>Metazoa</taxon>
        <taxon>Chordata</taxon>
        <taxon>Craniata</taxon>
        <taxon>Vertebrata</taxon>
        <taxon>Euteleostomi</taxon>
        <taxon>Actinopterygii</taxon>
        <taxon>Neopterygii</taxon>
        <taxon>Teleostei</taxon>
        <taxon>Notacanthiformes</taxon>
        <taxon>Halosauridae</taxon>
        <taxon>Aldrovandia</taxon>
    </lineage>
</organism>
<dbReference type="Proteomes" id="UP001221898">
    <property type="component" value="Unassembled WGS sequence"/>
</dbReference>
<evidence type="ECO:0000313" key="2">
    <source>
        <dbReference type="EMBL" id="KAJ8413467.1"/>
    </source>
</evidence>
<feature type="region of interest" description="Disordered" evidence="1">
    <location>
        <begin position="79"/>
        <end position="98"/>
    </location>
</feature>
<protein>
    <submittedName>
        <fullName evidence="2">Uncharacterized protein</fullName>
    </submittedName>
</protein>
<keyword evidence="3" id="KW-1185">Reference proteome</keyword>
<sequence length="118" mass="13074">MSETLGQLCGCAAVDRAGNTDVIVGAENLQLPSLSHIGNAPRGQIAQNTPSEPLKKKKKKKKKLESVCTDISTVLATKKRGKKRTLGKKRKEKNRNKMLDWDISGRGVERNLHWLNGR</sequence>